<accession>Q9FZU7</accession>
<dbReference type="EMBL" id="X96987">
    <property type="protein sequence ID" value="CAC21549.1"/>
    <property type="molecule type" value="Genomic_DNA"/>
</dbReference>
<evidence type="ECO:0000256" key="1">
    <source>
        <dbReference type="SAM" id="Phobius"/>
    </source>
</evidence>
<keyword evidence="3" id="KW-1185">Reference proteome</keyword>
<keyword evidence="1" id="KW-1133">Transmembrane helix</keyword>
<keyword evidence="1" id="KW-0472">Membrane</keyword>
<dbReference type="RefSeq" id="NP_073711.1">
    <property type="nucleotide sequence ID" value="NC_002649.1"/>
</dbReference>
<reference evidence="2 3" key="1">
    <citation type="journal article" date="1996" name="J. Biol. Chem.">
        <title>Activation of replication origins in phi29-related phages requires the recognition of initiation proteins to specific nucleoprotein complexes.</title>
        <authorList>
            <person name="Freire R."/>
            <person name="Serrano M."/>
            <person name="Salas M."/>
            <person name="Hermoso J."/>
        </authorList>
    </citation>
    <scope>NUCLEOTIDE SEQUENCE [LARGE SCALE GENOMIC DNA]</scope>
</reference>
<proteinExistence type="predicted"/>
<dbReference type="Proteomes" id="UP000002580">
    <property type="component" value="Segment"/>
</dbReference>
<evidence type="ECO:0000313" key="3">
    <source>
        <dbReference type="Proteomes" id="UP000002580"/>
    </source>
</evidence>
<organismHost>
    <name type="scientific">Bacillus subtilis</name>
    <dbReference type="NCBI Taxonomy" id="1423"/>
</organismHost>
<sequence length="87" mass="10317">MDTIAQLLNTEPKYIYLALFLVVLMSSMVLGILYWIYLDACHDYGTKSLDEKTRNTWIFEEGQWSNYVKQNREERYKILGKKDDNNG</sequence>
<reference evidence="2 3" key="2">
    <citation type="journal article" date="1996" name="J. Mol. Biol.">
        <title>Functional characterization of the genes coding for the terminal protein and DNA polymerase from bacteriophage GA-1. Evidence for a sliding-back mechanism during protein-primed GA-1 DNA replication.</title>
        <authorList>
            <person name="Illana B."/>
            <person name="Blanco L."/>
            <person name="Salas M."/>
        </authorList>
    </citation>
    <scope>NUCLEOTIDE SEQUENCE [LARGE SCALE GENOMIC DNA]</scope>
</reference>
<feature type="transmembrane region" description="Helical" evidence="1">
    <location>
        <begin position="14"/>
        <end position="37"/>
    </location>
</feature>
<protein>
    <submittedName>
        <fullName evidence="2">Phi29 gene 17 homologue</fullName>
    </submittedName>
</protein>
<organism evidence="2 3">
    <name type="scientific">Bacillus phage GA-1</name>
    <name type="common">Bacteriophage GA-1</name>
    <dbReference type="NCBI Taxonomy" id="2679898"/>
    <lineage>
        <taxon>Viruses</taxon>
        <taxon>Duplodnaviria</taxon>
        <taxon>Heunggongvirae</taxon>
        <taxon>Uroviricota</taxon>
        <taxon>Caudoviricetes</taxon>
        <taxon>Salasmaviridae</taxon>
        <taxon>Tatarstanvirinae</taxon>
        <taxon>Gaunavirus</taxon>
        <taxon>Gaunavirus GA1</taxon>
    </lineage>
</organism>
<name>Q9FZU7_BPGA1</name>
<keyword evidence="1" id="KW-0812">Transmembrane</keyword>
<evidence type="ECO:0000313" key="2">
    <source>
        <dbReference type="EMBL" id="CAC21549.1"/>
    </source>
</evidence>
<dbReference type="KEGG" id="vg:919906"/>
<reference evidence="2 3" key="4">
    <citation type="journal article" date="2000" name="Nucleic Acids Res.">
        <title>Differential functional behavior of viral phi29, Nf and GA-1 SSB proteins.</title>
        <authorList>
            <person name="Gascon I."/>
            <person name="Lazaro J.M."/>
            <person name="Salas M."/>
        </authorList>
    </citation>
    <scope>NUCLEOTIDE SEQUENCE [LARGE SCALE GENOMIC DNA]</scope>
</reference>
<dbReference type="GeneID" id="919906"/>
<reference evidence="2 3" key="3">
    <citation type="journal article" date="1999" name="J. Mol. Biol.">
        <title>The switch from early to late transcription in phage GA-1: characterization of the regulatory protein p4G.</title>
        <authorList>
            <person name="Horcajadas J.A."/>
            <person name="Monsalve M."/>
            <person name="Rojo F."/>
            <person name="Salas M."/>
        </authorList>
    </citation>
    <scope>NUCLEOTIDE SEQUENCE [LARGE SCALE GENOMIC DNA]</scope>
</reference>